<dbReference type="Proteomes" id="UP000195514">
    <property type="component" value="Chromosome I"/>
</dbReference>
<name>A0A1Y6K7M6_9CHLR</name>
<accession>A0A1Y6K7M6</accession>
<dbReference type="AlphaFoldDB" id="A0A1Y6K7M6"/>
<evidence type="ECO:0000313" key="1">
    <source>
        <dbReference type="EMBL" id="SMX54888.1"/>
    </source>
</evidence>
<evidence type="ECO:0000313" key="2">
    <source>
        <dbReference type="Proteomes" id="UP000195514"/>
    </source>
</evidence>
<dbReference type="EMBL" id="LT859958">
    <property type="protein sequence ID" value="SMX54888.1"/>
    <property type="molecule type" value="Genomic_DNA"/>
</dbReference>
<protein>
    <submittedName>
        <fullName evidence="1">Uncharacterized protein</fullName>
    </submittedName>
</protein>
<proteinExistence type="predicted"/>
<reference evidence="2" key="1">
    <citation type="submission" date="2017-05" db="EMBL/GenBank/DDBJ databases">
        <authorList>
            <person name="Kirkegaard R."/>
            <person name="Mcilroy J S."/>
        </authorList>
    </citation>
    <scope>NUCLEOTIDE SEQUENCE [LARGE SCALE GENOMIC DNA]</scope>
</reference>
<sequence length="44" mass="5004">MFNSPEANSLSKQVRHGILPFFKLWRQSGRTAEDVHGFTDIGEV</sequence>
<gene>
    <name evidence="1" type="ORF">CFX1CAM_1823</name>
</gene>
<keyword evidence="2" id="KW-1185">Reference proteome</keyword>
<organism evidence="1 2">
    <name type="scientific">Candidatus Brevifilum fermentans</name>
    <dbReference type="NCBI Taxonomy" id="1986204"/>
    <lineage>
        <taxon>Bacteria</taxon>
        <taxon>Bacillati</taxon>
        <taxon>Chloroflexota</taxon>
        <taxon>Anaerolineae</taxon>
        <taxon>Anaerolineales</taxon>
        <taxon>Anaerolineaceae</taxon>
        <taxon>Candidatus Brevifilum</taxon>
    </lineage>
</organism>
<dbReference type="KEGG" id="abat:CFX1CAM_1823"/>